<reference evidence="3 4" key="1">
    <citation type="submission" date="2018-12" db="EMBL/GenBank/DDBJ databases">
        <authorList>
            <person name="Sun L."/>
            <person name="Chen Z."/>
        </authorList>
    </citation>
    <scope>NUCLEOTIDE SEQUENCE [LARGE SCALE GENOMIC DNA]</scope>
    <source>
        <strain evidence="3 4">3-5-3</strain>
    </source>
</reference>
<keyword evidence="1" id="KW-0472">Membrane</keyword>
<dbReference type="GO" id="GO:0030153">
    <property type="term" value="P:bacteriocin immunity"/>
    <property type="evidence" value="ECO:0007669"/>
    <property type="project" value="InterPro"/>
</dbReference>
<feature type="transmembrane region" description="Helical" evidence="1">
    <location>
        <begin position="15"/>
        <end position="36"/>
    </location>
</feature>
<evidence type="ECO:0000313" key="4">
    <source>
        <dbReference type="Proteomes" id="UP000272464"/>
    </source>
</evidence>
<keyword evidence="4" id="KW-1185">Reference proteome</keyword>
<proteinExistence type="predicted"/>
<feature type="domain" description="Uncharacterized protein YyaB-like PH" evidence="2">
    <location>
        <begin position="67"/>
        <end position="143"/>
    </location>
</feature>
<protein>
    <recommendedName>
        <fullName evidence="2">Uncharacterized protein YyaB-like PH domain-containing protein</fullName>
    </recommendedName>
</protein>
<dbReference type="Proteomes" id="UP000272464">
    <property type="component" value="Unassembled WGS sequence"/>
</dbReference>
<dbReference type="AlphaFoldDB" id="A0A3S1JN10"/>
<feature type="transmembrane region" description="Helical" evidence="1">
    <location>
        <begin position="42"/>
        <end position="64"/>
    </location>
</feature>
<keyword evidence="1" id="KW-0812">Transmembrane</keyword>
<dbReference type="EMBL" id="RZNX01000004">
    <property type="protein sequence ID" value="RUT30614.1"/>
    <property type="molecule type" value="Genomic_DNA"/>
</dbReference>
<keyword evidence="1" id="KW-1133">Transmembrane helix</keyword>
<sequence>MLMSPLVFRSGRDRFYVTVWVGTLVLITLSLFAPLLFTPIVYLQLVIVGVIDVLVTGLLIWLVADLKYVLTEEHLLIKGGFIKSRIHYNDITRITRNPGIWAGYRMLFSRDAIEVHYKTGLWGSVIISPEEKEAFIEELKRRNDRIHIEPLEKKL</sequence>
<evidence type="ECO:0000313" key="3">
    <source>
        <dbReference type="EMBL" id="RUT30614.1"/>
    </source>
</evidence>
<dbReference type="OrthoDB" id="2436858at2"/>
<comment type="caution">
    <text evidence="3">The sequence shown here is derived from an EMBL/GenBank/DDBJ whole genome shotgun (WGS) entry which is preliminary data.</text>
</comment>
<name>A0A3S1JN10_9BACL</name>
<dbReference type="InterPro" id="IPR009589">
    <property type="entry name" value="PH_YyaB-like"/>
</dbReference>
<organism evidence="3 4">
    <name type="scientific">Paenibacillus zeisoli</name>
    <dbReference type="NCBI Taxonomy" id="2496267"/>
    <lineage>
        <taxon>Bacteria</taxon>
        <taxon>Bacillati</taxon>
        <taxon>Bacillota</taxon>
        <taxon>Bacilli</taxon>
        <taxon>Bacillales</taxon>
        <taxon>Paenibacillaceae</taxon>
        <taxon>Paenibacillus</taxon>
    </lineage>
</organism>
<accession>A0A3S1JN10</accession>
<gene>
    <name evidence="3" type="ORF">EJP77_12380</name>
</gene>
<dbReference type="Pfam" id="PF06713">
    <property type="entry name" value="bPH_4"/>
    <property type="match status" value="1"/>
</dbReference>
<evidence type="ECO:0000256" key="1">
    <source>
        <dbReference type="SAM" id="Phobius"/>
    </source>
</evidence>
<evidence type="ECO:0000259" key="2">
    <source>
        <dbReference type="Pfam" id="PF06713"/>
    </source>
</evidence>